<dbReference type="STRING" id="566551.HMPREF0201_03789"/>
<name>S3IME5_9ENTR</name>
<protein>
    <submittedName>
        <fullName evidence="1">Uncharacterized protein</fullName>
    </submittedName>
</protein>
<accession>S3IME5</accession>
<dbReference type="Proteomes" id="UP000014585">
    <property type="component" value="Unassembled WGS sequence"/>
</dbReference>
<sequence length="48" mass="5365">MLDGLAAEHNDKRFSPVGIYIGNRMAESLHQFGSTFLHHGTPSLNFYS</sequence>
<evidence type="ECO:0000313" key="1">
    <source>
        <dbReference type="EMBL" id="EPF13601.1"/>
    </source>
</evidence>
<dbReference type="PATRIC" id="fig|566551.4.peg.3453"/>
<dbReference type="EMBL" id="ATDT01000033">
    <property type="protein sequence ID" value="EPF13601.1"/>
    <property type="molecule type" value="Genomic_DNA"/>
</dbReference>
<organism evidence="1 2">
    <name type="scientific">Cedecea davisae DSM 4568</name>
    <dbReference type="NCBI Taxonomy" id="566551"/>
    <lineage>
        <taxon>Bacteria</taxon>
        <taxon>Pseudomonadati</taxon>
        <taxon>Pseudomonadota</taxon>
        <taxon>Gammaproteobacteria</taxon>
        <taxon>Enterobacterales</taxon>
        <taxon>Enterobacteriaceae</taxon>
        <taxon>Cedecea</taxon>
    </lineage>
</organism>
<dbReference type="AlphaFoldDB" id="S3IME5"/>
<dbReference type="HOGENOM" id="CLU_3150862_0_0_6"/>
<comment type="caution">
    <text evidence="1">The sequence shown here is derived from an EMBL/GenBank/DDBJ whole genome shotgun (WGS) entry which is preliminary data.</text>
</comment>
<proteinExistence type="predicted"/>
<reference evidence="1 2" key="1">
    <citation type="submission" date="2013-04" db="EMBL/GenBank/DDBJ databases">
        <authorList>
            <person name="Weinstock G."/>
            <person name="Sodergren E."/>
            <person name="Lobos E.A."/>
            <person name="Fulton L."/>
            <person name="Fulton R."/>
            <person name="Courtney L."/>
            <person name="Fronick C."/>
            <person name="O'Laughlin M."/>
            <person name="Godfrey J."/>
            <person name="Wilson R.M."/>
            <person name="Miner T."/>
            <person name="Farmer C."/>
            <person name="Delehaunty K."/>
            <person name="Cordes M."/>
            <person name="Minx P."/>
            <person name="Tomlinson C."/>
            <person name="Chen J."/>
            <person name="Wollam A."/>
            <person name="Pepin K.H."/>
            <person name="Palsikar V.B."/>
            <person name="Zhang X."/>
            <person name="Suruliraj S."/>
            <person name="Perna N.T."/>
            <person name="Plunkett G."/>
            <person name="Warren W."/>
            <person name="Mitreva M."/>
            <person name="Mardis E.R."/>
            <person name="Wilson R.K."/>
        </authorList>
    </citation>
    <scope>NUCLEOTIDE SEQUENCE [LARGE SCALE GENOMIC DNA]</scope>
    <source>
        <strain evidence="1 2">DSM 4568</strain>
    </source>
</reference>
<evidence type="ECO:0000313" key="2">
    <source>
        <dbReference type="Proteomes" id="UP000014585"/>
    </source>
</evidence>
<gene>
    <name evidence="1" type="ORF">HMPREF0201_03789</name>
</gene>